<dbReference type="InterPro" id="IPR008441">
    <property type="entry name" value="AfumC-like_glycosyl_Trfase"/>
</dbReference>
<gene>
    <name evidence="1" type="ORF">TUM18780_51360</name>
</gene>
<dbReference type="RefSeq" id="WP_174402719.1">
    <property type="nucleotide sequence ID" value="NZ_AP023195.1"/>
</dbReference>
<dbReference type="Pfam" id="PF05704">
    <property type="entry name" value="Caps_synth"/>
    <property type="match status" value="1"/>
</dbReference>
<reference evidence="1 2" key="1">
    <citation type="submission" date="2020-06" db="EMBL/GenBank/DDBJ databases">
        <title>Whole-genome sequencing of blaNDM-5 positive Escherichia coli isolated from a Japanese patient with no history of travel abroad.</title>
        <authorList>
            <person name="Ito Y."/>
            <person name="Aoki K."/>
            <person name="Nakayama N."/>
            <person name="Ohtsuka M."/>
            <person name="Ota M."/>
            <person name="Kaneko N."/>
            <person name="Yoshida M."/>
            <person name="Ishii Y."/>
            <person name="Tateda K."/>
            <person name="Matsuse H."/>
        </authorList>
    </citation>
    <scope>NUCLEOTIDE SEQUENCE [LARGE SCALE GENOMIC DNA]</scope>
    <source>
        <strain evidence="1 2">TUM18780</strain>
        <plasmid evidence="2">pmty18780-6 dna</plasmid>
    </source>
</reference>
<evidence type="ECO:0000313" key="2">
    <source>
        <dbReference type="Proteomes" id="UP000509260"/>
    </source>
</evidence>
<dbReference type="AlphaFoldDB" id="A0ABC8E8I8"/>
<dbReference type="InterPro" id="IPR029044">
    <property type="entry name" value="Nucleotide-diphossugar_trans"/>
</dbReference>
<name>A0ABC8E8I8_ECOLX</name>
<proteinExistence type="predicted"/>
<dbReference type="PANTHER" id="PTHR32385">
    <property type="entry name" value="MANNOSYL PHOSPHORYLINOSITOL CERAMIDE SYNTHASE"/>
    <property type="match status" value="1"/>
</dbReference>
<evidence type="ECO:0000313" key="1">
    <source>
        <dbReference type="EMBL" id="BCG39974.1"/>
    </source>
</evidence>
<dbReference type="Gene3D" id="3.90.550.20">
    <property type="match status" value="1"/>
</dbReference>
<dbReference type="InterPro" id="IPR051706">
    <property type="entry name" value="Glycosyltransferase_domain"/>
</dbReference>
<organism evidence="1 2">
    <name type="scientific">Escherichia coli</name>
    <dbReference type="NCBI Taxonomy" id="562"/>
    <lineage>
        <taxon>Bacteria</taxon>
        <taxon>Pseudomonadati</taxon>
        <taxon>Pseudomonadota</taxon>
        <taxon>Gammaproteobacteria</taxon>
        <taxon>Enterobacterales</taxon>
        <taxon>Enterobacteriaceae</taxon>
        <taxon>Escherichia</taxon>
    </lineage>
</organism>
<dbReference type="Proteomes" id="UP000509260">
    <property type="component" value="Plasmid pMTY18780-6"/>
</dbReference>
<dbReference type="SUPFAM" id="SSF53448">
    <property type="entry name" value="Nucleotide-diphospho-sugar transferases"/>
    <property type="match status" value="1"/>
</dbReference>
<accession>A0ABC8E8I8</accession>
<geneLocation type="plasmid" evidence="2">
    <name>pmty18780-6 dna</name>
</geneLocation>
<sequence>MRYISGLKTLAKDFYHYNFSGMNELFSYDDTHEDNIEIFMKDNSFLEIPKVIWMYWDDASIPPYISLMIDKIRNDNKDHDLVVLNKNNLVSYIEDLKFSSDKYIPIANKSDIIRLELLKRYGGIWIDSSVILTKPISWVHDINKDKKVDLIGYYRDVSTKDRMYPIVESWFLCSQKNNLFINEWLDVLSPLKEMGAKEYFNMIKSRPDYEVILQGIHKPDYLLVYLAQQIAMRKINFNLFSKRSESSAFLYQENESWNSSAIARDLCIKKSPITLPPVIKLTNDNRRGIEKLIKLKLVKKDSIIGKLMSGAL</sequence>
<protein>
    <submittedName>
        <fullName evidence="1">Uncharacterized protein</fullName>
    </submittedName>
</protein>
<dbReference type="PANTHER" id="PTHR32385:SF15">
    <property type="entry name" value="INOSITOL PHOSPHOCERAMIDE MANNOSYLTRANSFERASE 1"/>
    <property type="match status" value="1"/>
</dbReference>
<keyword evidence="1" id="KW-0614">Plasmid</keyword>
<dbReference type="EMBL" id="AP023203">
    <property type="protein sequence ID" value="BCG39974.1"/>
    <property type="molecule type" value="Genomic_DNA"/>
</dbReference>